<name>A0ABV0LFU2_9PSEU</name>
<comment type="caution">
    <text evidence="1">The sequence shown here is derived from an EMBL/GenBank/DDBJ whole genome shotgun (WGS) entry which is preliminary data.</text>
</comment>
<keyword evidence="2" id="KW-1185">Reference proteome</keyword>
<accession>A0ABV0LFU2</accession>
<organism evidence="1 2">
    <name type="scientific">Amycolatopsis melonis</name>
    <dbReference type="NCBI Taxonomy" id="3156488"/>
    <lineage>
        <taxon>Bacteria</taxon>
        <taxon>Bacillati</taxon>
        <taxon>Actinomycetota</taxon>
        <taxon>Actinomycetes</taxon>
        <taxon>Pseudonocardiales</taxon>
        <taxon>Pseudonocardiaceae</taxon>
        <taxon>Amycolatopsis</taxon>
    </lineage>
</organism>
<evidence type="ECO:0000313" key="1">
    <source>
        <dbReference type="EMBL" id="MEQ0561036.1"/>
    </source>
</evidence>
<dbReference type="RefSeq" id="WP_348952233.1">
    <property type="nucleotide sequence ID" value="NZ_JBDZYD010000006.1"/>
</dbReference>
<protein>
    <submittedName>
        <fullName evidence="1">Uncharacterized protein</fullName>
    </submittedName>
</protein>
<dbReference type="EMBL" id="JBDZYD010000006">
    <property type="protein sequence ID" value="MEQ0561036.1"/>
    <property type="molecule type" value="Genomic_DNA"/>
</dbReference>
<evidence type="ECO:0000313" key="2">
    <source>
        <dbReference type="Proteomes" id="UP001440984"/>
    </source>
</evidence>
<proteinExistence type="predicted"/>
<sequence length="385" mass="42572">MQHLHTQTVPTPRLLKGTFLPPDATNVPFSASRETNVPFRFVHKTPVIHRMPVRGWWCRSGGGDDQQMQTGHWGEDLELLRDNSDHGVIRVQRLQELGVPATTAYRRCGHRGPWTRVLPGIVLLSNAPPTRRQQVAAALLYGGPDAIITGAEACRVLGLRNVPEGTDSIHLLVAPDRRLHNYDFVHVERTQRRPKVITRRGLPLAEPTRAVLDGCRRMTEPRPVRAWLTEAVQRSYTTLELLDAELAKGSQRGSALPRLVLAEMAGGAESVAEIDAVRLWRRSGLPAPQWNKPIFTPAGAFVGKPDAWFEEVGLAWEIDSLAFHAGVEGFTRTLERNARYAAAGVLVLPTLPSRLRTHPDEVIAELKAAHTAAAARPRPILRVGA</sequence>
<gene>
    <name evidence="1" type="ORF">ABJI51_18280</name>
</gene>
<dbReference type="Proteomes" id="UP001440984">
    <property type="component" value="Unassembled WGS sequence"/>
</dbReference>
<reference evidence="1 2" key="1">
    <citation type="submission" date="2024-05" db="EMBL/GenBank/DDBJ databases">
        <authorList>
            <person name="Zhao H."/>
            <person name="Xu Y."/>
            <person name="Lin S."/>
            <person name="Spain J.C."/>
            <person name="Zhou N.-Y."/>
        </authorList>
    </citation>
    <scope>NUCLEOTIDE SEQUENCE [LARGE SCALE GENOMIC DNA]</scope>
    <source>
        <strain evidence="1 2">NEAU-NG30</strain>
    </source>
</reference>